<reference evidence="2 3" key="1">
    <citation type="submission" date="2023-02" db="EMBL/GenBank/DDBJ databases">
        <title>Genome sequence of Lentisphaera profundi SAORIC-696.</title>
        <authorList>
            <person name="Kim e."/>
            <person name="Cho J.-C."/>
            <person name="Choi A."/>
            <person name="Kang I."/>
        </authorList>
    </citation>
    <scope>NUCLEOTIDE SEQUENCE [LARGE SCALE GENOMIC DNA]</scope>
    <source>
        <strain evidence="2 3">SAORIC-696</strain>
    </source>
</reference>
<dbReference type="InterPro" id="IPR016032">
    <property type="entry name" value="Sig_transdc_resp-reg_C-effctor"/>
</dbReference>
<feature type="region of interest" description="Disordered" evidence="1">
    <location>
        <begin position="45"/>
        <end position="64"/>
    </location>
</feature>
<dbReference type="Gene3D" id="1.10.10.10">
    <property type="entry name" value="Winged helix-like DNA-binding domain superfamily/Winged helix DNA-binding domain"/>
    <property type="match status" value="1"/>
</dbReference>
<dbReference type="Pfam" id="PF13384">
    <property type="entry name" value="HTH_23"/>
    <property type="match status" value="1"/>
</dbReference>
<evidence type="ECO:0000313" key="3">
    <source>
        <dbReference type="Proteomes" id="UP001214250"/>
    </source>
</evidence>
<dbReference type="SUPFAM" id="SSF46894">
    <property type="entry name" value="C-terminal effector domain of the bipartite response regulators"/>
    <property type="match status" value="1"/>
</dbReference>
<keyword evidence="3" id="KW-1185">Reference proteome</keyword>
<evidence type="ECO:0000256" key="1">
    <source>
        <dbReference type="SAM" id="MobiDB-lite"/>
    </source>
</evidence>
<dbReference type="InterPro" id="IPR036388">
    <property type="entry name" value="WH-like_DNA-bd_sf"/>
</dbReference>
<protein>
    <submittedName>
        <fullName evidence="2">Helix-turn-helix domain containing protein</fullName>
    </submittedName>
</protein>
<accession>A0ABY7VXC5</accession>
<sequence length="116" mass="13217">MDKKKRNIKIIEMSSSMTHKQIAKELDVSVKTVQRTIKNVHLKMSTSKPKNVHQGCPPKMSTTDINQGCPLDKKGLTIEDFTHHKTILFEGCSINQLETAVYHLEGKLKNMLTRSR</sequence>
<name>A0ABY7VXC5_9BACT</name>
<dbReference type="EMBL" id="CP117812">
    <property type="protein sequence ID" value="WDE97855.1"/>
    <property type="molecule type" value="Genomic_DNA"/>
</dbReference>
<evidence type="ECO:0000313" key="2">
    <source>
        <dbReference type="EMBL" id="WDE97855.1"/>
    </source>
</evidence>
<dbReference type="RefSeq" id="WP_274152497.1">
    <property type="nucleotide sequence ID" value="NZ_CP117812.1"/>
</dbReference>
<gene>
    <name evidence="2" type="ORF">PQO03_18685</name>
</gene>
<organism evidence="2 3">
    <name type="scientific">Lentisphaera profundi</name>
    <dbReference type="NCBI Taxonomy" id="1658616"/>
    <lineage>
        <taxon>Bacteria</taxon>
        <taxon>Pseudomonadati</taxon>
        <taxon>Lentisphaerota</taxon>
        <taxon>Lentisphaeria</taxon>
        <taxon>Lentisphaerales</taxon>
        <taxon>Lentisphaeraceae</taxon>
        <taxon>Lentisphaera</taxon>
    </lineage>
</organism>
<proteinExistence type="predicted"/>
<dbReference type="Proteomes" id="UP001214250">
    <property type="component" value="Chromosome 2"/>
</dbReference>